<evidence type="ECO:0000256" key="6">
    <source>
        <dbReference type="ARBA" id="ARBA00022617"/>
    </source>
</evidence>
<keyword evidence="8" id="KW-0256">Endoplasmic reticulum</keyword>
<evidence type="ECO:0000313" key="17">
    <source>
        <dbReference type="Proteomes" id="UP001516400"/>
    </source>
</evidence>
<protein>
    <recommendedName>
        <fullName evidence="18">Cytochrome P450</fullName>
    </recommendedName>
</protein>
<proteinExistence type="inferred from homology"/>
<evidence type="ECO:0000256" key="2">
    <source>
        <dbReference type="ARBA" id="ARBA00003690"/>
    </source>
</evidence>
<dbReference type="SUPFAM" id="SSF48264">
    <property type="entry name" value="Cytochrome P450"/>
    <property type="match status" value="1"/>
</dbReference>
<keyword evidence="12 15" id="KW-0503">Monooxygenase</keyword>
<evidence type="ECO:0000256" key="15">
    <source>
        <dbReference type="RuleBase" id="RU000461"/>
    </source>
</evidence>
<dbReference type="Pfam" id="PF00067">
    <property type="entry name" value="p450"/>
    <property type="match status" value="1"/>
</dbReference>
<reference evidence="16 17" key="1">
    <citation type="journal article" date="2021" name="BMC Biol.">
        <title>Horizontally acquired antibacterial genes associated with adaptive radiation of ladybird beetles.</title>
        <authorList>
            <person name="Li H.S."/>
            <person name="Tang X.F."/>
            <person name="Huang Y.H."/>
            <person name="Xu Z.Y."/>
            <person name="Chen M.L."/>
            <person name="Du X.Y."/>
            <person name="Qiu B.Y."/>
            <person name="Chen P.T."/>
            <person name="Zhang W."/>
            <person name="Slipinski A."/>
            <person name="Escalona H.E."/>
            <person name="Waterhouse R.M."/>
            <person name="Zwick A."/>
            <person name="Pang H."/>
        </authorList>
    </citation>
    <scope>NUCLEOTIDE SEQUENCE [LARGE SCALE GENOMIC DNA]</scope>
    <source>
        <strain evidence="16">SYSU2018</strain>
    </source>
</reference>
<organism evidence="16 17">
    <name type="scientific">Cryptolaemus montrouzieri</name>
    <dbReference type="NCBI Taxonomy" id="559131"/>
    <lineage>
        <taxon>Eukaryota</taxon>
        <taxon>Metazoa</taxon>
        <taxon>Ecdysozoa</taxon>
        <taxon>Arthropoda</taxon>
        <taxon>Hexapoda</taxon>
        <taxon>Insecta</taxon>
        <taxon>Pterygota</taxon>
        <taxon>Neoptera</taxon>
        <taxon>Endopterygota</taxon>
        <taxon>Coleoptera</taxon>
        <taxon>Polyphaga</taxon>
        <taxon>Cucujiformia</taxon>
        <taxon>Coccinelloidea</taxon>
        <taxon>Coccinellidae</taxon>
        <taxon>Scymninae</taxon>
        <taxon>Scymnini</taxon>
        <taxon>Cryptolaemus</taxon>
    </lineage>
</organism>
<dbReference type="PRINTS" id="PR00463">
    <property type="entry name" value="EP450I"/>
</dbReference>
<evidence type="ECO:0000256" key="1">
    <source>
        <dbReference type="ARBA" id="ARBA00001971"/>
    </source>
</evidence>
<gene>
    <name evidence="16" type="ORF">HHI36_012504</name>
</gene>
<keyword evidence="17" id="KW-1185">Reference proteome</keyword>
<evidence type="ECO:0000313" key="16">
    <source>
        <dbReference type="EMBL" id="KAL3277151.1"/>
    </source>
</evidence>
<evidence type="ECO:0000256" key="5">
    <source>
        <dbReference type="ARBA" id="ARBA00010617"/>
    </source>
</evidence>
<comment type="caution">
    <text evidence="16">The sequence shown here is derived from an EMBL/GenBank/DDBJ whole genome shotgun (WGS) entry which is preliminary data.</text>
</comment>
<comment type="function">
    <text evidence="2">May be involved in the metabolism of insect hormones and in the breakdown of synthetic insecticides.</text>
</comment>
<comment type="similarity">
    <text evidence="5 15">Belongs to the cytochrome P450 family.</text>
</comment>
<keyword evidence="10 15" id="KW-0560">Oxidoreductase</keyword>
<dbReference type="InterPro" id="IPR017972">
    <property type="entry name" value="Cyt_P450_CS"/>
</dbReference>
<dbReference type="PANTHER" id="PTHR24291:SF189">
    <property type="entry name" value="CYTOCHROME P450 4C3-RELATED"/>
    <property type="match status" value="1"/>
</dbReference>
<dbReference type="EMBL" id="JABFTP020000103">
    <property type="protein sequence ID" value="KAL3277151.1"/>
    <property type="molecule type" value="Genomic_DNA"/>
</dbReference>
<dbReference type="AlphaFoldDB" id="A0ABD2NFW4"/>
<evidence type="ECO:0000256" key="8">
    <source>
        <dbReference type="ARBA" id="ARBA00022824"/>
    </source>
</evidence>
<keyword evidence="7 14" id="KW-0479">Metal-binding</keyword>
<dbReference type="PROSITE" id="PS00086">
    <property type="entry name" value="CYTOCHROME_P450"/>
    <property type="match status" value="1"/>
</dbReference>
<dbReference type="GO" id="GO:0005789">
    <property type="term" value="C:endoplasmic reticulum membrane"/>
    <property type="evidence" value="ECO:0007669"/>
    <property type="project" value="UniProtKB-SubCell"/>
</dbReference>
<dbReference type="PRINTS" id="PR00385">
    <property type="entry name" value="P450"/>
</dbReference>
<feature type="binding site" description="axial binding residue" evidence="14">
    <location>
        <position position="155"/>
    </location>
    <ligand>
        <name>heme</name>
        <dbReference type="ChEBI" id="CHEBI:30413"/>
    </ligand>
    <ligandPart>
        <name>Fe</name>
        <dbReference type="ChEBI" id="CHEBI:18248"/>
    </ligandPart>
</feature>
<evidence type="ECO:0000256" key="7">
    <source>
        <dbReference type="ARBA" id="ARBA00022723"/>
    </source>
</evidence>
<dbReference type="InterPro" id="IPR050196">
    <property type="entry name" value="Cytochrome_P450_Monoox"/>
</dbReference>
<dbReference type="GO" id="GO:0046872">
    <property type="term" value="F:metal ion binding"/>
    <property type="evidence" value="ECO:0007669"/>
    <property type="project" value="UniProtKB-KW"/>
</dbReference>
<evidence type="ECO:0000256" key="10">
    <source>
        <dbReference type="ARBA" id="ARBA00023002"/>
    </source>
</evidence>
<dbReference type="Gene3D" id="1.10.630.10">
    <property type="entry name" value="Cytochrome P450"/>
    <property type="match status" value="1"/>
</dbReference>
<dbReference type="InterPro" id="IPR001128">
    <property type="entry name" value="Cyt_P450"/>
</dbReference>
<keyword evidence="11 14" id="KW-0408">Iron</keyword>
<comment type="cofactor">
    <cofactor evidence="1 14">
        <name>heme</name>
        <dbReference type="ChEBI" id="CHEBI:30413"/>
    </cofactor>
</comment>
<accession>A0ABD2NFW4</accession>
<evidence type="ECO:0000256" key="4">
    <source>
        <dbReference type="ARBA" id="ARBA00004406"/>
    </source>
</evidence>
<name>A0ABD2NFW4_9CUCU</name>
<evidence type="ECO:0000256" key="3">
    <source>
        <dbReference type="ARBA" id="ARBA00004174"/>
    </source>
</evidence>
<dbReference type="PANTHER" id="PTHR24291">
    <property type="entry name" value="CYTOCHROME P450 FAMILY 4"/>
    <property type="match status" value="1"/>
</dbReference>
<evidence type="ECO:0000256" key="14">
    <source>
        <dbReference type="PIRSR" id="PIRSR602401-1"/>
    </source>
</evidence>
<dbReference type="Proteomes" id="UP001516400">
    <property type="component" value="Unassembled WGS sequence"/>
</dbReference>
<evidence type="ECO:0000256" key="13">
    <source>
        <dbReference type="ARBA" id="ARBA00023136"/>
    </source>
</evidence>
<keyword evidence="6 14" id="KW-0349">Heme</keyword>
<evidence type="ECO:0008006" key="18">
    <source>
        <dbReference type="Google" id="ProtNLM"/>
    </source>
</evidence>
<keyword evidence="9" id="KW-0492">Microsome</keyword>
<evidence type="ECO:0000256" key="12">
    <source>
        <dbReference type="ARBA" id="ARBA00023033"/>
    </source>
</evidence>
<keyword evidence="13" id="KW-0472">Membrane</keyword>
<comment type="subcellular location">
    <subcellularLocation>
        <location evidence="4">Endoplasmic reticulum membrane</location>
        <topology evidence="4">Peripheral membrane protein</topology>
    </subcellularLocation>
    <subcellularLocation>
        <location evidence="3">Microsome membrane</location>
        <topology evidence="3">Peripheral membrane protein</topology>
    </subcellularLocation>
</comment>
<evidence type="ECO:0000256" key="11">
    <source>
        <dbReference type="ARBA" id="ARBA00023004"/>
    </source>
</evidence>
<sequence length="209" mass="24124">MYNTEDIKDEINMFTFAGHDTTSATLSFSLLCLANYREFQDRIYEEMTQIVDSNGIPTYDDLMNMSFLDRFIKESLRLYPAGLLLSRTMVNDTVTKTGYMIPAGTPMVFNIFDIHRNAKLYPDPLKFDPDRFLPETAENRPPGAFIPFGYGPRQCIAYKYALIQMKLTICRLLKEFELKPGDLIENIEILPDLILKCKGGINIKFVQRF</sequence>
<evidence type="ECO:0000256" key="9">
    <source>
        <dbReference type="ARBA" id="ARBA00022848"/>
    </source>
</evidence>
<dbReference type="InterPro" id="IPR002401">
    <property type="entry name" value="Cyt_P450_E_grp-I"/>
</dbReference>
<dbReference type="GO" id="GO:0004497">
    <property type="term" value="F:monooxygenase activity"/>
    <property type="evidence" value="ECO:0007669"/>
    <property type="project" value="UniProtKB-KW"/>
</dbReference>
<dbReference type="InterPro" id="IPR036396">
    <property type="entry name" value="Cyt_P450_sf"/>
</dbReference>